<evidence type="ECO:0000313" key="5">
    <source>
        <dbReference type="EMBL" id="NBC41245.1"/>
    </source>
</evidence>
<dbReference type="EMBL" id="JAAAPK010000003">
    <property type="protein sequence ID" value="NBC41245.1"/>
    <property type="molecule type" value="Genomic_DNA"/>
</dbReference>
<evidence type="ECO:0000259" key="4">
    <source>
        <dbReference type="PROSITE" id="PS50853"/>
    </source>
</evidence>
<proteinExistence type="predicted"/>
<feature type="domain" description="Fibronectin type-III" evidence="4">
    <location>
        <begin position="104"/>
        <end position="194"/>
    </location>
</feature>
<dbReference type="PROSITE" id="PS50853">
    <property type="entry name" value="FN3"/>
    <property type="match status" value="5"/>
</dbReference>
<feature type="domain" description="Fibronectin type-III" evidence="4">
    <location>
        <begin position="473"/>
        <end position="562"/>
    </location>
</feature>
<dbReference type="Gene3D" id="2.30.30.100">
    <property type="match status" value="2"/>
</dbReference>
<feature type="domain" description="Fibronectin type-III" evidence="4">
    <location>
        <begin position="195"/>
        <end position="286"/>
    </location>
</feature>
<dbReference type="Gene3D" id="2.130.10.130">
    <property type="entry name" value="Integrin alpha, N-terminal"/>
    <property type="match status" value="3"/>
</dbReference>
<dbReference type="PANTHER" id="PTHR46580">
    <property type="entry name" value="SENSOR KINASE-RELATED"/>
    <property type="match status" value="1"/>
</dbReference>
<feature type="domain" description="Fibronectin type-III" evidence="4">
    <location>
        <begin position="287"/>
        <end position="374"/>
    </location>
</feature>
<dbReference type="InterPro" id="IPR003961">
    <property type="entry name" value="FN3_dom"/>
</dbReference>
<dbReference type="PROSITE" id="PS51257">
    <property type="entry name" value="PROKAR_LIPOPROTEIN"/>
    <property type="match status" value="1"/>
</dbReference>
<evidence type="ECO:0000256" key="2">
    <source>
        <dbReference type="SAM" id="MobiDB-lite"/>
    </source>
</evidence>
<evidence type="ECO:0000256" key="1">
    <source>
        <dbReference type="ARBA" id="ARBA00022729"/>
    </source>
</evidence>
<dbReference type="CDD" id="cd00063">
    <property type="entry name" value="FN3"/>
    <property type="match status" value="5"/>
</dbReference>
<dbReference type="SUPFAM" id="SSF49265">
    <property type="entry name" value="Fibronectin type III"/>
    <property type="match status" value="3"/>
</dbReference>
<dbReference type="Gene3D" id="2.60.40.10">
    <property type="entry name" value="Immunoglobulins"/>
    <property type="match status" value="5"/>
</dbReference>
<organism evidence="5 6">
    <name type="scientific">Corallococcus exiguus</name>
    <dbReference type="NCBI Taxonomy" id="83462"/>
    <lineage>
        <taxon>Bacteria</taxon>
        <taxon>Pseudomonadati</taxon>
        <taxon>Myxococcota</taxon>
        <taxon>Myxococcia</taxon>
        <taxon>Myxococcales</taxon>
        <taxon>Cystobacterineae</taxon>
        <taxon>Myxococcaceae</taxon>
        <taxon>Corallococcus</taxon>
    </lineage>
</organism>
<feature type="region of interest" description="Disordered" evidence="2">
    <location>
        <begin position="51"/>
        <end position="91"/>
    </location>
</feature>
<feature type="compositionally biased region" description="Low complexity" evidence="2">
    <location>
        <begin position="51"/>
        <end position="76"/>
    </location>
</feature>
<dbReference type="InterPro" id="IPR013517">
    <property type="entry name" value="FG-GAP"/>
</dbReference>
<feature type="chain" id="PRO_5031535853" description="Fibronectin type-III domain-containing protein" evidence="3">
    <location>
        <begin position="21"/>
        <end position="1250"/>
    </location>
</feature>
<dbReference type="InterPro" id="IPR028994">
    <property type="entry name" value="Integrin_alpha_N"/>
</dbReference>
<name>A0A7X4Y9P8_9BACT</name>
<reference evidence="5 6" key="1">
    <citation type="submission" date="2020-01" db="EMBL/GenBank/DDBJ databases">
        <title>The draft genome sequence of Corallococcus exiguus DSM 14696.</title>
        <authorList>
            <person name="Zhang X."/>
            <person name="Zhu H."/>
        </authorList>
    </citation>
    <scope>NUCLEOTIDE SEQUENCE [LARGE SCALE GENOMIC DNA]</scope>
    <source>
        <strain evidence="5 6">DSM 14696</strain>
    </source>
</reference>
<dbReference type="Proteomes" id="UP000537825">
    <property type="component" value="Unassembled WGS sequence"/>
</dbReference>
<feature type="signal peptide" evidence="3">
    <location>
        <begin position="1"/>
        <end position="20"/>
    </location>
</feature>
<evidence type="ECO:0000313" key="6">
    <source>
        <dbReference type="Proteomes" id="UP000537825"/>
    </source>
</evidence>
<keyword evidence="6" id="KW-1185">Reference proteome</keyword>
<dbReference type="Pfam" id="PF00041">
    <property type="entry name" value="fn3"/>
    <property type="match status" value="5"/>
</dbReference>
<dbReference type="InterPro" id="IPR013783">
    <property type="entry name" value="Ig-like_fold"/>
</dbReference>
<protein>
    <recommendedName>
        <fullName evidence="4">Fibronectin type-III domain-containing protein</fullName>
    </recommendedName>
</protein>
<keyword evidence="1 3" id="KW-0732">Signal</keyword>
<evidence type="ECO:0000256" key="3">
    <source>
        <dbReference type="SAM" id="SignalP"/>
    </source>
</evidence>
<feature type="domain" description="Fibronectin type-III" evidence="4">
    <location>
        <begin position="376"/>
        <end position="470"/>
    </location>
</feature>
<dbReference type="SUPFAM" id="SSF69318">
    <property type="entry name" value="Integrin alpha N-terminal domain"/>
    <property type="match status" value="3"/>
</dbReference>
<dbReference type="RefSeq" id="WP_139917593.1">
    <property type="nucleotide sequence ID" value="NZ_CBCSLE010000112.1"/>
</dbReference>
<comment type="caution">
    <text evidence="5">The sequence shown here is derived from an EMBL/GenBank/DDBJ whole genome shotgun (WGS) entry which is preliminary data.</text>
</comment>
<dbReference type="SMART" id="SM00060">
    <property type="entry name" value="FN3"/>
    <property type="match status" value="5"/>
</dbReference>
<dbReference type="AlphaFoldDB" id="A0A7X4Y9P8"/>
<dbReference type="InterPro" id="IPR036116">
    <property type="entry name" value="FN3_sf"/>
</dbReference>
<dbReference type="Pfam" id="PF13517">
    <property type="entry name" value="FG-GAP_3"/>
    <property type="match status" value="5"/>
</dbReference>
<gene>
    <name evidence="5" type="ORF">GTZ93_15560</name>
</gene>
<sequence length="1250" mass="125480">MSLRGSVGFILVLLAAAVGCGDPGVSPLPPEPPVRDAGVLDAGASDDAGVVDAGASDDAGVVDAGASDDAGTSEDAGVLDAGSADDAGTSEDAGVVDGGMLAEVPSPPEAVVAVSGDSAARVFWTAAQDHGSPLTGYIVTASPGGASETVAPDVLEVQVAGLTNGTEYTFTVVAVNAVGPSTPSQPSEPVTPAGRPSAPAGVVATAEVRGATLTWTAPEANGSPVTRYAVDVQPAVEGATVDMTGEQAHVTGLANGTPYTFTVRAWNAVGEGPASATSNAITTPDVPGVPLDVSFQAEDGAAAVSWSAPASDGGHALTGYTVTLQPGDVTRTLPAAQTQTRFTDLANGAAYTLHVVALNAVGTGPEATGTVTPARPPAAPTDVVAVAGMGQLTLTWTAPASTGGSPVTAYRVTPHAAGVPGTAVTVGPDTVTTLTGLPRGTTFTVTVAALNAVGTSADSEPSAAVTTHDVPGAPQTPLATALGNGRVRVDWTPPASNGGIPLTRYVVRAGPSGRTATVAAGVTSATVLGLGGGMHHAFTVQASNALGDGPLSEACDANTPCGLGLGAGPRLSDQASSVVIADFNEDGLPDVGYTDAFGVGVLLGDGAGGLARHHIFTTVPNGREAQVADFNQDGHADLVFLYTASGSAQATVVFGDGTGRFTAKRDLASGTTTGSLVVTDLEGDGKQDLVMADWGSRMLRLFHGDGRGDFAPRHDVPFPDDIRSVAAGDFNGDGLADLFLTHNNFNATVLLADATGGFQTGQTFHTGLYPSAAKSVDLNGDGKLDLAYANTGASSFAVALGDGTGQFGAFADIPVANTPTSLTFVDMDGDDHLDAVVNHDTLNLALLRGDGAGGFNGRQDFVVSSSGRVVVGDLDSDGSQDLLMAGNPIHFLKGDGRGGVRTRMEVATPAIPTWAATGDLNGDGKLDLAVAASNQRVNVSLGEGNGRFGALRTLVTPSNASAVVIVDLDGNGWPDLVTANPSGTPAPTLNGNVSVWMGDGAGGFGPRREFATGLAPNALLAEDFTGDGKVDLVTANSSDHTVSLLTGDGTGGFAARQDSRVTEVPIALASTDVDGDGRRDLVVVGYTGYVETVRNNGTGIFTRKQSVSIGSRPRSIALADFNGDGRMDAAVADSTGNTVTVLSIAPTWGLSTLTTRPTASTPYGLVAADFDRDGKPDLVVVYNPANLGSDYMFSVFPGTGTDTLGPVVRYTTRGSVVAVTSADLDADGRPDLITSQGTHKSVGVFMNFCL</sequence>
<accession>A0A7X4Y9P8</accession>